<dbReference type="AlphaFoldDB" id="A0A023G2T4"/>
<sequence length="156" mass="17763">MAVWKAIKWHLIYTILSVSSFSDAEETHIVQKYLGDNRLYFLVAFTNDSIPAISCIRTVVVYKSPTLSIAKIEYMEPNISNPEEWIWSAAELNFTIVNNGKPTPTIKISEIDETISTVYLGEFPVEYISTDCVIIGDNVKENGKQRCMAWSLRDTF</sequence>
<feature type="non-terminal residue" evidence="2">
    <location>
        <position position="156"/>
    </location>
</feature>
<dbReference type="EMBL" id="GBBM01007466">
    <property type="protein sequence ID" value="JAC27952.1"/>
    <property type="molecule type" value="mRNA"/>
</dbReference>
<name>A0A023G2T4_AMBTT</name>
<accession>A0A023G2T4</accession>
<feature type="signal peptide" evidence="1">
    <location>
        <begin position="1"/>
        <end position="24"/>
    </location>
</feature>
<protein>
    <submittedName>
        <fullName evidence="2">Putative secreted protein</fullName>
    </submittedName>
</protein>
<dbReference type="InterPro" id="IPR012674">
    <property type="entry name" value="Calycin"/>
</dbReference>
<feature type="chain" id="PRO_5001516678" evidence="1">
    <location>
        <begin position="25"/>
        <end position="156"/>
    </location>
</feature>
<evidence type="ECO:0000313" key="2">
    <source>
        <dbReference type="EMBL" id="JAC27952.1"/>
    </source>
</evidence>
<dbReference type="Gene3D" id="2.40.128.20">
    <property type="match status" value="1"/>
</dbReference>
<proteinExistence type="evidence at transcript level"/>
<evidence type="ECO:0000256" key="1">
    <source>
        <dbReference type="SAM" id="SignalP"/>
    </source>
</evidence>
<keyword evidence="1" id="KW-0732">Signal</keyword>
<organism evidence="2">
    <name type="scientific">Amblyomma triste</name>
    <name type="common">Neotropical tick</name>
    <dbReference type="NCBI Taxonomy" id="251400"/>
    <lineage>
        <taxon>Eukaryota</taxon>
        <taxon>Metazoa</taxon>
        <taxon>Ecdysozoa</taxon>
        <taxon>Arthropoda</taxon>
        <taxon>Chelicerata</taxon>
        <taxon>Arachnida</taxon>
        <taxon>Acari</taxon>
        <taxon>Parasitiformes</taxon>
        <taxon>Ixodida</taxon>
        <taxon>Ixodoidea</taxon>
        <taxon>Ixodidae</taxon>
        <taxon>Amblyomminae</taxon>
        <taxon>Amblyomma</taxon>
    </lineage>
</organism>
<reference evidence="2" key="1">
    <citation type="submission" date="2014-03" db="EMBL/GenBank/DDBJ databases">
        <title>The sialotranscriptome of Amblyomma triste, Amblyomma parvum and Amblyomma cajennense ticks, uncovered by 454-based RNA-seq.</title>
        <authorList>
            <person name="Garcia G.R."/>
            <person name="Gardinassi L.G."/>
            <person name="Ribeiro J.M."/>
            <person name="Anatriello E."/>
            <person name="Ferreira B.R."/>
            <person name="Moreira H.N."/>
            <person name="Mafra C."/>
            <person name="Olegario M.M."/>
            <person name="Szabo P.J."/>
            <person name="Miranda-Santos I.K."/>
            <person name="Maruyama S.R."/>
        </authorList>
    </citation>
    <scope>NUCLEOTIDE SEQUENCE</scope>
    <source>
        <strain evidence="2">Mato Grasso do Sul</strain>
        <tissue evidence="2">Salivary glands</tissue>
    </source>
</reference>